<dbReference type="GO" id="GO:0010427">
    <property type="term" value="F:abscisic acid binding"/>
    <property type="evidence" value="ECO:0007669"/>
    <property type="project" value="TreeGrafter"/>
</dbReference>
<evidence type="ECO:0000256" key="5">
    <source>
        <dbReference type="ARBA" id="ARBA00022682"/>
    </source>
</evidence>
<evidence type="ECO:0000256" key="6">
    <source>
        <dbReference type="ARBA" id="ARBA00023170"/>
    </source>
</evidence>
<comment type="subcellular location">
    <subcellularLocation>
        <location evidence="2">Cytoplasm</location>
    </subcellularLocation>
    <subcellularLocation>
        <location evidence="1">Nucleus</location>
    </subcellularLocation>
</comment>
<organism evidence="9 10">
    <name type="scientific">Digitaria exilis</name>
    <dbReference type="NCBI Taxonomy" id="1010633"/>
    <lineage>
        <taxon>Eukaryota</taxon>
        <taxon>Viridiplantae</taxon>
        <taxon>Streptophyta</taxon>
        <taxon>Embryophyta</taxon>
        <taxon>Tracheophyta</taxon>
        <taxon>Spermatophyta</taxon>
        <taxon>Magnoliopsida</taxon>
        <taxon>Liliopsida</taxon>
        <taxon>Poales</taxon>
        <taxon>Poaceae</taxon>
        <taxon>PACMAD clade</taxon>
        <taxon>Panicoideae</taxon>
        <taxon>Panicodae</taxon>
        <taxon>Paniceae</taxon>
        <taxon>Anthephorinae</taxon>
        <taxon>Digitaria</taxon>
    </lineage>
</organism>
<dbReference type="GO" id="GO:0038023">
    <property type="term" value="F:signaling receptor activity"/>
    <property type="evidence" value="ECO:0007669"/>
    <property type="project" value="TreeGrafter"/>
</dbReference>
<evidence type="ECO:0000256" key="7">
    <source>
        <dbReference type="ARBA" id="ARBA00023242"/>
    </source>
</evidence>
<keyword evidence="10" id="KW-1185">Reference proteome</keyword>
<evidence type="ECO:0000256" key="8">
    <source>
        <dbReference type="ARBA" id="ARBA00023272"/>
    </source>
</evidence>
<evidence type="ECO:0000256" key="1">
    <source>
        <dbReference type="ARBA" id="ARBA00004123"/>
    </source>
</evidence>
<dbReference type="PANTHER" id="PTHR31213">
    <property type="entry name" value="OS08G0374000 PROTEIN-RELATED"/>
    <property type="match status" value="1"/>
</dbReference>
<dbReference type="GO" id="GO:0005737">
    <property type="term" value="C:cytoplasm"/>
    <property type="evidence" value="ECO:0007669"/>
    <property type="project" value="UniProtKB-SubCell"/>
</dbReference>
<protein>
    <submittedName>
        <fullName evidence="9">Uncharacterized protein</fullName>
    </submittedName>
</protein>
<sequence length="204" mass="22010">MPCAATRASPQPHSHITTANGKALSSACPGHTWVPSEVARHHEHTVSTGQCCSAMAQTIAAPADAVWSLVRRFDNPQGYKRFIRSCRLLDGEGATVGSVREVTVISGLPACSSRERLEILDDERRVFSFRILGGEHRLSNYCSVTTVHEAASPDGPISMVVESYVVDVPAGNTAEETCIFTDTIVRTNLLNLGHTVRRQIANAA</sequence>
<accession>A0A835FUC6</accession>
<evidence type="ECO:0000313" key="9">
    <source>
        <dbReference type="EMBL" id="KAF8775444.1"/>
    </source>
</evidence>
<dbReference type="Proteomes" id="UP000636709">
    <property type="component" value="Unassembled WGS sequence"/>
</dbReference>
<evidence type="ECO:0000256" key="2">
    <source>
        <dbReference type="ARBA" id="ARBA00004496"/>
    </source>
</evidence>
<keyword evidence="7" id="KW-0539">Nucleus</keyword>
<dbReference type="GO" id="GO:0009738">
    <property type="term" value="P:abscisic acid-activated signaling pathway"/>
    <property type="evidence" value="ECO:0007669"/>
    <property type="project" value="UniProtKB-KW"/>
</dbReference>
<dbReference type="GO" id="GO:0005634">
    <property type="term" value="C:nucleus"/>
    <property type="evidence" value="ECO:0007669"/>
    <property type="project" value="UniProtKB-SubCell"/>
</dbReference>
<dbReference type="SUPFAM" id="SSF55961">
    <property type="entry name" value="Bet v1-like"/>
    <property type="match status" value="1"/>
</dbReference>
<dbReference type="Gene3D" id="3.30.530.20">
    <property type="match status" value="1"/>
</dbReference>
<dbReference type="EMBL" id="JACEFO010000325">
    <property type="protein sequence ID" value="KAF8775444.1"/>
    <property type="molecule type" value="Genomic_DNA"/>
</dbReference>
<dbReference type="OrthoDB" id="4436220at2759"/>
<reference evidence="9" key="1">
    <citation type="submission" date="2020-07" db="EMBL/GenBank/DDBJ databases">
        <title>Genome sequence and genetic diversity analysis of an under-domesticated orphan crop, white fonio (Digitaria exilis).</title>
        <authorList>
            <person name="Bennetzen J.L."/>
            <person name="Chen S."/>
            <person name="Ma X."/>
            <person name="Wang X."/>
            <person name="Yssel A.E.J."/>
            <person name="Chaluvadi S.R."/>
            <person name="Johnson M."/>
            <person name="Gangashetty P."/>
            <person name="Hamidou F."/>
            <person name="Sanogo M.D."/>
            <person name="Zwaenepoel A."/>
            <person name="Wallace J."/>
            <person name="Van De Peer Y."/>
            <person name="Van Deynze A."/>
        </authorList>
    </citation>
    <scope>NUCLEOTIDE SEQUENCE</scope>
    <source>
        <tissue evidence="9">Leaves</tissue>
    </source>
</reference>
<dbReference type="Pfam" id="PF10604">
    <property type="entry name" value="Polyketide_cyc2"/>
    <property type="match status" value="1"/>
</dbReference>
<evidence type="ECO:0000256" key="3">
    <source>
        <dbReference type="ARBA" id="ARBA00008594"/>
    </source>
</evidence>
<name>A0A835FUC6_9POAL</name>
<evidence type="ECO:0000256" key="4">
    <source>
        <dbReference type="ARBA" id="ARBA00022490"/>
    </source>
</evidence>
<keyword evidence="8" id="KW-0650">Protein phosphatase inhibitor</keyword>
<dbReference type="GO" id="GO:0004864">
    <property type="term" value="F:protein phosphatase inhibitor activity"/>
    <property type="evidence" value="ECO:0007669"/>
    <property type="project" value="UniProtKB-KW"/>
</dbReference>
<dbReference type="InterPro" id="IPR019587">
    <property type="entry name" value="Polyketide_cyclase/dehydratase"/>
</dbReference>
<keyword evidence="5" id="KW-0938">Abscisic acid signaling pathway</keyword>
<dbReference type="InterPro" id="IPR023393">
    <property type="entry name" value="START-like_dom_sf"/>
</dbReference>
<gene>
    <name evidence="9" type="ORF">HU200_004867</name>
</gene>
<keyword evidence="4" id="KW-0963">Cytoplasm</keyword>
<keyword evidence="6" id="KW-0675">Receptor</keyword>
<dbReference type="AlphaFoldDB" id="A0A835FUC6"/>
<dbReference type="PANTHER" id="PTHR31213:SF178">
    <property type="entry name" value="OS01G0827800 PROTEIN"/>
    <property type="match status" value="1"/>
</dbReference>
<comment type="caution">
    <text evidence="9">The sequence shown here is derived from an EMBL/GenBank/DDBJ whole genome shotgun (WGS) entry which is preliminary data.</text>
</comment>
<comment type="similarity">
    <text evidence="3">Belongs to the PYR/PYL/RCAR abscisic acid intracellular receptor family.</text>
</comment>
<dbReference type="CDD" id="cd07821">
    <property type="entry name" value="PYR_PYL_RCAR_like"/>
    <property type="match status" value="1"/>
</dbReference>
<evidence type="ECO:0000313" key="10">
    <source>
        <dbReference type="Proteomes" id="UP000636709"/>
    </source>
</evidence>
<dbReference type="InterPro" id="IPR050279">
    <property type="entry name" value="Plant_def-hormone_signal"/>
</dbReference>
<proteinExistence type="inferred from homology"/>